<evidence type="ECO:0000313" key="5">
    <source>
        <dbReference type="Proteomes" id="UP000764045"/>
    </source>
</evidence>
<evidence type="ECO:0000259" key="1">
    <source>
        <dbReference type="Pfam" id="PF00149"/>
    </source>
</evidence>
<keyword evidence="5" id="KW-1185">Reference proteome</keyword>
<dbReference type="InterPro" id="IPR032288">
    <property type="entry name" value="Metallophos_C"/>
</dbReference>
<dbReference type="RefSeq" id="WP_205111632.1">
    <property type="nucleotide sequence ID" value="NZ_JACJJL010000031.1"/>
</dbReference>
<feature type="domain" description="Calcineurin-like phosphoesterase N-terminal" evidence="3">
    <location>
        <begin position="33"/>
        <end position="97"/>
    </location>
</feature>
<reference evidence="4 5" key="1">
    <citation type="journal article" date="2021" name="Sci. Rep.">
        <title>The distribution of antibiotic resistance genes in chicken gut microbiota commensals.</title>
        <authorList>
            <person name="Juricova H."/>
            <person name="Matiasovicova J."/>
            <person name="Kubasova T."/>
            <person name="Cejkova D."/>
            <person name="Rychlik I."/>
        </authorList>
    </citation>
    <scope>NUCLEOTIDE SEQUENCE [LARGE SCALE GENOMIC DNA]</scope>
    <source>
        <strain evidence="4 5">An819</strain>
    </source>
</reference>
<dbReference type="PANTHER" id="PTHR43143:SF1">
    <property type="entry name" value="SERINE_THREONINE-PROTEIN PHOSPHATASE CPPED1"/>
    <property type="match status" value="1"/>
</dbReference>
<name>A0A938WR41_9BACT</name>
<dbReference type="SUPFAM" id="SSF56300">
    <property type="entry name" value="Metallo-dependent phosphatases"/>
    <property type="match status" value="1"/>
</dbReference>
<dbReference type="InterPro" id="IPR029052">
    <property type="entry name" value="Metallo-depent_PP-like"/>
</dbReference>
<comment type="caution">
    <text evidence="4">The sequence shown here is derived from an EMBL/GenBank/DDBJ whole genome shotgun (WGS) entry which is preliminary data.</text>
</comment>
<dbReference type="AlphaFoldDB" id="A0A938WR41"/>
<evidence type="ECO:0000259" key="2">
    <source>
        <dbReference type="Pfam" id="PF16370"/>
    </source>
</evidence>
<dbReference type="Pfam" id="PF16371">
    <property type="entry name" value="MetallophosN"/>
    <property type="match status" value="1"/>
</dbReference>
<dbReference type="InterPro" id="IPR004843">
    <property type="entry name" value="Calcineurin-like_PHP"/>
</dbReference>
<dbReference type="EMBL" id="JACJJL010000031">
    <property type="protein sequence ID" value="MBM6662834.1"/>
    <property type="molecule type" value="Genomic_DNA"/>
</dbReference>
<sequence>MKARGLLLLLACLALMGGGMPRQSVFRLSGMVVDTEGRGIGGVVVNDGVGFALTGADGRWALVTDTFRSKFVSISTPAGFRLPQDSGLAAGFFVPVGRAVAGGGWRFVLERRPVAADSFYYVAVSDPQVRNASDVARWRGEAVASLRSTVAALSRSREVVGVALGDLVFDDMGLFDDYAGSVAGMPMTMFQCIGNHDFDRRLPALRHAPEGAPAYAEMAYHRRFGPTDYSFNIGLVHIVTMCNIDYRGGGRYAELLSDSQLSWLERDLSYVPRGSLVILNMHAPGWNREGAAANIDNAPRLERALSGYRVHVFCGHTHFFQNVEVGDSLYQHNIGAASGAWWSGDVNRCGAPNGYMVAAVDGDSISWRYVASDRSADCRMRVWAPGTFAGHEGFVVANVWDYDSRCRVEWMQGGRPMGGMERFVGVDRGPSPRGAGAAAVPTSHLFRCRPRPGGGRVTVVVTDRFGGRSYGEVLADGTVRLWSGRG</sequence>
<dbReference type="PANTHER" id="PTHR43143">
    <property type="entry name" value="METALLOPHOSPHOESTERASE, CALCINEURIN SUPERFAMILY"/>
    <property type="match status" value="1"/>
</dbReference>
<feature type="domain" description="Calcineurin-like phosphoesterase C-terminal" evidence="2">
    <location>
        <begin position="332"/>
        <end position="466"/>
    </location>
</feature>
<dbReference type="Pfam" id="PF00149">
    <property type="entry name" value="Metallophos"/>
    <property type="match status" value="1"/>
</dbReference>
<dbReference type="Proteomes" id="UP000764045">
    <property type="component" value="Unassembled WGS sequence"/>
</dbReference>
<dbReference type="InterPro" id="IPR032285">
    <property type="entry name" value="Metallophos_N"/>
</dbReference>
<dbReference type="InterPro" id="IPR051918">
    <property type="entry name" value="STPP_CPPED1"/>
</dbReference>
<evidence type="ECO:0000259" key="3">
    <source>
        <dbReference type="Pfam" id="PF16371"/>
    </source>
</evidence>
<dbReference type="Gene3D" id="3.60.21.10">
    <property type="match status" value="1"/>
</dbReference>
<organism evidence="4 5">
    <name type="scientific">Marseilla massiliensis</name>
    <dbReference type="NCBI Taxonomy" id="1841864"/>
    <lineage>
        <taxon>Bacteria</taxon>
        <taxon>Pseudomonadati</taxon>
        <taxon>Bacteroidota</taxon>
        <taxon>Bacteroidia</taxon>
        <taxon>Bacteroidales</taxon>
        <taxon>Prevotellaceae</taxon>
        <taxon>Marseilla</taxon>
    </lineage>
</organism>
<gene>
    <name evidence="4" type="ORF">H6B30_13965</name>
</gene>
<dbReference type="Pfam" id="PF16370">
    <property type="entry name" value="MetallophosC"/>
    <property type="match status" value="1"/>
</dbReference>
<protein>
    <submittedName>
        <fullName evidence="4">Calcineurin-like phosphoesterase C-terminal domain-containing protein</fullName>
    </submittedName>
</protein>
<feature type="domain" description="Calcineurin-like phosphoesterase" evidence="1">
    <location>
        <begin position="162"/>
        <end position="318"/>
    </location>
</feature>
<accession>A0A938WR41</accession>
<proteinExistence type="predicted"/>
<evidence type="ECO:0000313" key="4">
    <source>
        <dbReference type="EMBL" id="MBM6662834.1"/>
    </source>
</evidence>